<gene>
    <name evidence="1" type="ORF">S01H4_27742</name>
</gene>
<evidence type="ECO:0000313" key="1">
    <source>
        <dbReference type="EMBL" id="GAG79233.1"/>
    </source>
</evidence>
<feature type="non-terminal residue" evidence="1">
    <location>
        <position position="1"/>
    </location>
</feature>
<dbReference type="AlphaFoldDB" id="X1B4V9"/>
<accession>X1B4V9</accession>
<proteinExistence type="predicted"/>
<dbReference type="EMBL" id="BART01013624">
    <property type="protein sequence ID" value="GAG79233.1"/>
    <property type="molecule type" value="Genomic_DNA"/>
</dbReference>
<sequence length="50" mass="5790">GVLDEQAWLYAEPAMDFFQRFPADTSVAITLTEVKLTYDQEKIGIVIWIR</sequence>
<name>X1B4V9_9ZZZZ</name>
<comment type="caution">
    <text evidence="1">The sequence shown here is derived from an EMBL/GenBank/DDBJ whole genome shotgun (WGS) entry which is preliminary data.</text>
</comment>
<reference evidence="1" key="1">
    <citation type="journal article" date="2014" name="Front. Microbiol.">
        <title>High frequency of phylogenetically diverse reductive dehalogenase-homologous genes in deep subseafloor sedimentary metagenomes.</title>
        <authorList>
            <person name="Kawai M."/>
            <person name="Futagami T."/>
            <person name="Toyoda A."/>
            <person name="Takaki Y."/>
            <person name="Nishi S."/>
            <person name="Hori S."/>
            <person name="Arai W."/>
            <person name="Tsubouchi T."/>
            <person name="Morono Y."/>
            <person name="Uchiyama I."/>
            <person name="Ito T."/>
            <person name="Fujiyama A."/>
            <person name="Inagaki F."/>
            <person name="Takami H."/>
        </authorList>
    </citation>
    <scope>NUCLEOTIDE SEQUENCE</scope>
    <source>
        <strain evidence="1">Expedition CK06-06</strain>
    </source>
</reference>
<protein>
    <submittedName>
        <fullName evidence="1">Uncharacterized protein</fullName>
    </submittedName>
</protein>
<organism evidence="1">
    <name type="scientific">marine sediment metagenome</name>
    <dbReference type="NCBI Taxonomy" id="412755"/>
    <lineage>
        <taxon>unclassified sequences</taxon>
        <taxon>metagenomes</taxon>
        <taxon>ecological metagenomes</taxon>
    </lineage>
</organism>